<gene>
    <name evidence="3" type="ORF">RQX22_01465</name>
</gene>
<comment type="caution">
    <text evidence="3">The sequence shown here is derived from an EMBL/GenBank/DDBJ whole genome shotgun (WGS) entry which is preliminary data.</text>
</comment>
<evidence type="ECO:0000256" key="1">
    <source>
        <dbReference type="SAM" id="MobiDB-lite"/>
    </source>
</evidence>
<feature type="domain" description="DUF559" evidence="2">
    <location>
        <begin position="10"/>
        <end position="113"/>
    </location>
</feature>
<dbReference type="SUPFAM" id="SSF52980">
    <property type="entry name" value="Restriction endonuclease-like"/>
    <property type="match status" value="1"/>
</dbReference>
<dbReference type="PANTHER" id="PTHR38590">
    <property type="entry name" value="BLL0828 PROTEIN"/>
    <property type="match status" value="1"/>
</dbReference>
<dbReference type="PANTHER" id="PTHR38590:SF1">
    <property type="entry name" value="BLL0828 PROTEIN"/>
    <property type="match status" value="1"/>
</dbReference>
<dbReference type="InterPro" id="IPR047216">
    <property type="entry name" value="Endonuclease_DUF559_bact"/>
</dbReference>
<dbReference type="Proteomes" id="UP001259572">
    <property type="component" value="Unassembled WGS sequence"/>
</dbReference>
<reference evidence="3 4" key="1">
    <citation type="submission" date="2023-05" db="EMBL/GenBank/DDBJ databases">
        <authorList>
            <person name="Guo Y."/>
        </authorList>
    </citation>
    <scope>NUCLEOTIDE SEQUENCE [LARGE SCALE GENOMIC DNA]</scope>
    <source>
        <strain evidence="3 4">GR2756</strain>
    </source>
</reference>
<evidence type="ECO:0000313" key="3">
    <source>
        <dbReference type="EMBL" id="MDT9597617.1"/>
    </source>
</evidence>
<keyword evidence="4" id="KW-1185">Reference proteome</keyword>
<dbReference type="CDD" id="cd01038">
    <property type="entry name" value="Endonuclease_DUF559"/>
    <property type="match status" value="1"/>
</dbReference>
<dbReference type="RefSeq" id="WP_315722980.1">
    <property type="nucleotide sequence ID" value="NZ_JAVUPU010000001.1"/>
</dbReference>
<name>A0ABU3Q2X6_9SPHN</name>
<dbReference type="Gene3D" id="3.40.960.10">
    <property type="entry name" value="VSR Endonuclease"/>
    <property type="match status" value="1"/>
</dbReference>
<dbReference type="Pfam" id="PF04480">
    <property type="entry name" value="DUF559"/>
    <property type="match status" value="1"/>
</dbReference>
<protein>
    <submittedName>
        <fullName evidence="3">DUF559 domain-containing protein</fullName>
    </submittedName>
</protein>
<dbReference type="EMBL" id="JAVUPU010000001">
    <property type="protein sequence ID" value="MDT9597617.1"/>
    <property type="molecule type" value="Genomic_DNA"/>
</dbReference>
<dbReference type="InterPro" id="IPR011335">
    <property type="entry name" value="Restrct_endonuc-II-like"/>
</dbReference>
<dbReference type="InterPro" id="IPR007569">
    <property type="entry name" value="DUF559"/>
</dbReference>
<organism evidence="3 4">
    <name type="scientific">Sphingosinicella rhizophila</name>
    <dbReference type="NCBI Taxonomy" id="3050082"/>
    <lineage>
        <taxon>Bacteria</taxon>
        <taxon>Pseudomonadati</taxon>
        <taxon>Pseudomonadota</taxon>
        <taxon>Alphaproteobacteria</taxon>
        <taxon>Sphingomonadales</taxon>
        <taxon>Sphingosinicellaceae</taxon>
        <taxon>Sphingosinicella</taxon>
    </lineage>
</organism>
<accession>A0ABU3Q2X6</accession>
<sequence length="128" mass="14272">MAPFKPRPTKRPQTLRRGATEAERRLWPHLSCRQVDGYRSNSQMPVGPFICEFMCRQAKLVVEGEGGQHGWNASADASRTLCIEPVGYCVHRFRNNKVPFNVEGVLSRILVALTPGPLRKLTRNAGGA</sequence>
<evidence type="ECO:0000313" key="4">
    <source>
        <dbReference type="Proteomes" id="UP001259572"/>
    </source>
</evidence>
<feature type="region of interest" description="Disordered" evidence="1">
    <location>
        <begin position="1"/>
        <end position="21"/>
    </location>
</feature>
<evidence type="ECO:0000259" key="2">
    <source>
        <dbReference type="Pfam" id="PF04480"/>
    </source>
</evidence>
<proteinExistence type="predicted"/>